<evidence type="ECO:0000256" key="2">
    <source>
        <dbReference type="SAM" id="MobiDB-lite"/>
    </source>
</evidence>
<organism evidence="3 4">
    <name type="scientific">Brassica carinata</name>
    <name type="common">Ethiopian mustard</name>
    <name type="synonym">Abyssinian cabbage</name>
    <dbReference type="NCBI Taxonomy" id="52824"/>
    <lineage>
        <taxon>Eukaryota</taxon>
        <taxon>Viridiplantae</taxon>
        <taxon>Streptophyta</taxon>
        <taxon>Embryophyta</taxon>
        <taxon>Tracheophyta</taxon>
        <taxon>Spermatophyta</taxon>
        <taxon>Magnoliopsida</taxon>
        <taxon>eudicotyledons</taxon>
        <taxon>Gunneridae</taxon>
        <taxon>Pentapetalae</taxon>
        <taxon>rosids</taxon>
        <taxon>malvids</taxon>
        <taxon>Brassicales</taxon>
        <taxon>Brassicaceae</taxon>
        <taxon>Brassiceae</taxon>
        <taxon>Brassica</taxon>
    </lineage>
</organism>
<feature type="coiled-coil region" evidence="1">
    <location>
        <begin position="426"/>
        <end position="492"/>
    </location>
</feature>
<dbReference type="Proteomes" id="UP000886595">
    <property type="component" value="Unassembled WGS sequence"/>
</dbReference>
<evidence type="ECO:0000313" key="4">
    <source>
        <dbReference type="Proteomes" id="UP000886595"/>
    </source>
</evidence>
<feature type="region of interest" description="Disordered" evidence="2">
    <location>
        <begin position="90"/>
        <end position="118"/>
    </location>
</feature>
<proteinExistence type="predicted"/>
<name>A0A8X7S7H6_BRACI</name>
<gene>
    <name evidence="3" type="ORF">Bca52824_037285</name>
</gene>
<dbReference type="PANTHER" id="PTHR35502">
    <property type="entry name" value="PROTEIN MICROTUBULE BINDING PROTEIN 2C"/>
    <property type="match status" value="1"/>
</dbReference>
<dbReference type="GO" id="GO:0010497">
    <property type="term" value="P:plasmodesmata-mediated intercellular transport"/>
    <property type="evidence" value="ECO:0007669"/>
    <property type="project" value="InterPro"/>
</dbReference>
<dbReference type="PANTHER" id="PTHR35502:SF2">
    <property type="entry name" value="PROTEIN MICROTUBULE BINDING PROTEIN 2C"/>
    <property type="match status" value="1"/>
</dbReference>
<dbReference type="OrthoDB" id="1915670at2759"/>
<keyword evidence="1" id="KW-0175">Coiled coil</keyword>
<evidence type="ECO:0000256" key="1">
    <source>
        <dbReference type="SAM" id="Coils"/>
    </source>
</evidence>
<dbReference type="InterPro" id="IPR040289">
    <property type="entry name" value="MBP2C"/>
</dbReference>
<dbReference type="EMBL" id="JAAMPC010000008">
    <property type="protein sequence ID" value="KAG2300813.1"/>
    <property type="molecule type" value="Genomic_DNA"/>
</dbReference>
<dbReference type="GO" id="GO:0008017">
    <property type="term" value="F:microtubule binding"/>
    <property type="evidence" value="ECO:0007669"/>
    <property type="project" value="InterPro"/>
</dbReference>
<accession>A0A8X7S7H6</accession>
<reference evidence="3 4" key="1">
    <citation type="submission" date="2020-02" db="EMBL/GenBank/DDBJ databases">
        <authorList>
            <person name="Ma Q."/>
            <person name="Huang Y."/>
            <person name="Song X."/>
            <person name="Pei D."/>
        </authorList>
    </citation>
    <scope>NUCLEOTIDE SEQUENCE [LARGE SCALE GENOMIC DNA]</scope>
    <source>
        <strain evidence="3">Sxm20200214</strain>
        <tissue evidence="3">Leaf</tissue>
    </source>
</reference>
<keyword evidence="4" id="KW-1185">Reference proteome</keyword>
<evidence type="ECO:0000313" key="3">
    <source>
        <dbReference type="EMBL" id="KAG2300813.1"/>
    </source>
</evidence>
<comment type="caution">
    <text evidence="3">The sequence shown here is derived from an EMBL/GenBank/DDBJ whole genome shotgun (WGS) entry which is preliminary data.</text>
</comment>
<evidence type="ECO:0008006" key="5">
    <source>
        <dbReference type="Google" id="ProtNLM"/>
    </source>
</evidence>
<dbReference type="AlphaFoldDB" id="A0A8X7S7H6"/>
<protein>
    <recommendedName>
        <fullName evidence="5">Ubiquitin-like domain-containing protein</fullName>
    </recommendedName>
</protein>
<sequence length="621" mass="69595">MAEESRCGGNTVAICVRTLSGESTIVQVPSNGTIHELKVALKSSFAPASSSPNFNLFFQGSKMSLKSRVDTTAVNGGDFLVLVPFVKKERPQTPKPDLSEPPLTPSFSRAENHSVGVKRKRDQDTCPVEFLKGVLESDCRDEFEGQNKEKLAEVLKSRNCLSSPGFGKCLMSRETSGYSCSCPDWVKLSMETFTFLNLFSSLIESLGEKLYFNRLEDSLARLATSGVRVGIEDVKNLSILCPKVVKVVTDEFEAANYENAIVIADFLETDGGEKYEKQGLKKTPLSKVFTSIKKRETSFKAALWESIKSLTLKNRCKRGETVSLEDMLIFARESARVDDGQTGKDSFRSSRKSCRGTNSLLPLEMVEHLRNGFGSKGQIVHVEDINARKAVYVEIPDELSEITKSALKRIGINTLYSHQVPYLVMSSFTQDELTRLREQVNDLQTKLSEKEEILKSVEVSKKNQVNEIQGKLDETRRLVAEKETLIKSMQLQLSDTKIKLADRQAALEKTQWEAKTTGTKAIKLQEQLDAVEGEITSFTRVFETLAKTESKKHDMDYDATPYQFDHLPYLDDVDETELRKMEDARLAYVAAVTAAKEREDEESLAMAAKARAYLQSLAFKY</sequence>